<organism evidence="1 2">
    <name type="scientific">Melastoma candidum</name>
    <dbReference type="NCBI Taxonomy" id="119954"/>
    <lineage>
        <taxon>Eukaryota</taxon>
        <taxon>Viridiplantae</taxon>
        <taxon>Streptophyta</taxon>
        <taxon>Embryophyta</taxon>
        <taxon>Tracheophyta</taxon>
        <taxon>Spermatophyta</taxon>
        <taxon>Magnoliopsida</taxon>
        <taxon>eudicotyledons</taxon>
        <taxon>Gunneridae</taxon>
        <taxon>Pentapetalae</taxon>
        <taxon>rosids</taxon>
        <taxon>malvids</taxon>
        <taxon>Myrtales</taxon>
        <taxon>Melastomataceae</taxon>
        <taxon>Melastomatoideae</taxon>
        <taxon>Melastomateae</taxon>
        <taxon>Melastoma</taxon>
    </lineage>
</organism>
<dbReference type="Proteomes" id="UP001057402">
    <property type="component" value="Chromosome 8"/>
</dbReference>
<keyword evidence="2" id="KW-1185">Reference proteome</keyword>
<proteinExistence type="predicted"/>
<reference evidence="2" key="1">
    <citation type="journal article" date="2023" name="Front. Plant Sci.">
        <title>Chromosomal-level genome assembly of Melastoma candidum provides insights into trichome evolution.</title>
        <authorList>
            <person name="Zhong Y."/>
            <person name="Wu W."/>
            <person name="Sun C."/>
            <person name="Zou P."/>
            <person name="Liu Y."/>
            <person name="Dai S."/>
            <person name="Zhou R."/>
        </authorList>
    </citation>
    <scope>NUCLEOTIDE SEQUENCE [LARGE SCALE GENOMIC DNA]</scope>
</reference>
<name>A0ACB9N6N5_9MYRT</name>
<evidence type="ECO:0000313" key="1">
    <source>
        <dbReference type="EMBL" id="KAI4331369.1"/>
    </source>
</evidence>
<accession>A0ACB9N6N5</accession>
<comment type="caution">
    <text evidence="1">The sequence shown here is derived from an EMBL/GenBank/DDBJ whole genome shotgun (WGS) entry which is preliminary data.</text>
</comment>
<evidence type="ECO:0000313" key="2">
    <source>
        <dbReference type="Proteomes" id="UP001057402"/>
    </source>
</evidence>
<sequence length="341" mass="37744">MATGEDEAESCGSKPVDRGGPPPSLQPRDQWRKLEAYDEVLQRLPSSGFEVDSIRVGHLGYDVNVERAEDVLLLHKRLLELAIQPAFDIRLSFKAFRPPTFGSSANLDGDSDVHSVEDGDSDVHSTPLSRFSLDAFVIDGWNSEVVISLQSELVCGFLLVLVVKVADFGVARVQDETGKMTAETGTISLDGSRGYRTHNKADVFSFGIVQWELLTGEARTFNLVASHKASVINFFSVVLTCYCGPGSFLCHIHDPNAGSSWRSKNKRMRPLIPENANPSLAELLASEYQGEAQLLRNPGHPQTHTSEEEGSSLTWRNPCNPFHKFHIRFEPLIFAAFFPPF</sequence>
<protein>
    <submittedName>
        <fullName evidence="1">Uncharacterized protein</fullName>
    </submittedName>
</protein>
<gene>
    <name evidence="1" type="ORF">MLD38_029560</name>
</gene>
<dbReference type="EMBL" id="CM042887">
    <property type="protein sequence ID" value="KAI4331369.1"/>
    <property type="molecule type" value="Genomic_DNA"/>
</dbReference>